<proteinExistence type="predicted"/>
<keyword evidence="2" id="KW-0106">Calcium</keyword>
<dbReference type="Pfam" id="PF02412">
    <property type="entry name" value="TSP_3"/>
    <property type="match status" value="7"/>
</dbReference>
<evidence type="ECO:0008006" key="6">
    <source>
        <dbReference type="Google" id="ProtNLM"/>
    </source>
</evidence>
<evidence type="ECO:0000256" key="3">
    <source>
        <dbReference type="SAM" id="MobiDB-lite"/>
    </source>
</evidence>
<name>A0ABT2QZW0_9GAMM</name>
<organism evidence="4 5">
    <name type="scientific">Alloalcanivorax balearicus MACL04</name>
    <dbReference type="NCBI Taxonomy" id="1177182"/>
    <lineage>
        <taxon>Bacteria</taxon>
        <taxon>Pseudomonadati</taxon>
        <taxon>Pseudomonadota</taxon>
        <taxon>Gammaproteobacteria</taxon>
        <taxon>Oceanospirillales</taxon>
        <taxon>Alcanivoracaceae</taxon>
        <taxon>Alloalcanivorax</taxon>
    </lineage>
</organism>
<feature type="compositionally biased region" description="Acidic residues" evidence="3">
    <location>
        <begin position="65"/>
        <end position="92"/>
    </location>
</feature>
<dbReference type="PANTHER" id="PTHR10199">
    <property type="entry name" value="THROMBOSPONDIN"/>
    <property type="match status" value="1"/>
</dbReference>
<dbReference type="PANTHER" id="PTHR10199:SF119">
    <property type="entry name" value="RE20510P"/>
    <property type="match status" value="1"/>
</dbReference>
<evidence type="ECO:0000256" key="1">
    <source>
        <dbReference type="ARBA" id="ARBA00022729"/>
    </source>
</evidence>
<keyword evidence="5" id="KW-1185">Reference proteome</keyword>
<protein>
    <recommendedName>
        <fullName evidence="6">Thrombospondin</fullName>
    </recommendedName>
</protein>
<feature type="compositionally biased region" description="Acidic residues" evidence="3">
    <location>
        <begin position="191"/>
        <end position="200"/>
    </location>
</feature>
<dbReference type="InterPro" id="IPR017897">
    <property type="entry name" value="Thrombospondin_3_rpt"/>
</dbReference>
<dbReference type="RefSeq" id="WP_262460640.1">
    <property type="nucleotide sequence ID" value="NZ_ARXS01000012.1"/>
</dbReference>
<evidence type="ECO:0000313" key="5">
    <source>
        <dbReference type="Proteomes" id="UP001064106"/>
    </source>
</evidence>
<gene>
    <name evidence="4" type="ORF">MA04_02349</name>
</gene>
<dbReference type="PROSITE" id="PS51257">
    <property type="entry name" value="PROKAR_LIPOPROTEIN"/>
    <property type="match status" value="1"/>
</dbReference>
<keyword evidence="1" id="KW-0732">Signal</keyword>
<evidence type="ECO:0000256" key="2">
    <source>
        <dbReference type="ARBA" id="ARBA00022837"/>
    </source>
</evidence>
<feature type="compositionally biased region" description="Acidic residues" evidence="3">
    <location>
        <begin position="141"/>
        <end position="156"/>
    </location>
</feature>
<feature type="compositionally biased region" description="Acidic residues" evidence="3">
    <location>
        <begin position="211"/>
        <end position="227"/>
    </location>
</feature>
<comment type="caution">
    <text evidence="4">The sequence shown here is derived from an EMBL/GenBank/DDBJ whole genome shotgun (WGS) entry which is preliminary data.</text>
</comment>
<dbReference type="EMBL" id="ARXS01000012">
    <property type="protein sequence ID" value="MCU5783049.1"/>
    <property type="molecule type" value="Genomic_DNA"/>
</dbReference>
<dbReference type="InterPro" id="IPR003367">
    <property type="entry name" value="Thrombospondin_3-like_rpt"/>
</dbReference>
<feature type="compositionally biased region" description="Acidic residues" evidence="3">
    <location>
        <begin position="101"/>
        <end position="128"/>
    </location>
</feature>
<dbReference type="PROSITE" id="PS51234">
    <property type="entry name" value="TSP3"/>
    <property type="match status" value="4"/>
</dbReference>
<dbReference type="Gene3D" id="4.10.1080.10">
    <property type="entry name" value="TSP type-3 repeat"/>
    <property type="match status" value="3"/>
</dbReference>
<dbReference type="SUPFAM" id="SSF103647">
    <property type="entry name" value="TSP type-3 repeat"/>
    <property type="match status" value="3"/>
</dbReference>
<feature type="compositionally biased region" description="Polar residues" evidence="3">
    <location>
        <begin position="130"/>
        <end position="139"/>
    </location>
</feature>
<feature type="compositionally biased region" description="Acidic residues" evidence="3">
    <location>
        <begin position="254"/>
        <end position="269"/>
    </location>
</feature>
<reference evidence="4" key="1">
    <citation type="submission" date="2012-09" db="EMBL/GenBank/DDBJ databases">
        <title>Genome Sequence of alkane-degrading Bacterium Alcanivorax balearicus MACL04.</title>
        <authorList>
            <person name="Lai Q."/>
            <person name="Shao Z."/>
        </authorList>
    </citation>
    <scope>NUCLEOTIDE SEQUENCE</scope>
    <source>
        <strain evidence="4">MACL04</strain>
    </source>
</reference>
<dbReference type="Proteomes" id="UP001064106">
    <property type="component" value="Unassembled WGS sequence"/>
</dbReference>
<accession>A0ABT2QZW0</accession>
<feature type="region of interest" description="Disordered" evidence="3">
    <location>
        <begin position="28"/>
        <end position="286"/>
    </location>
</feature>
<feature type="compositionally biased region" description="Basic and acidic residues" evidence="3">
    <location>
        <begin position="228"/>
        <end position="238"/>
    </location>
</feature>
<evidence type="ECO:0000313" key="4">
    <source>
        <dbReference type="EMBL" id="MCU5783049.1"/>
    </source>
</evidence>
<sequence>MSRLKTISLLLLVAVLGLGGLYGCKASGGSSGGGGDPTPNVQDDDNDGIPNNEDNCPNMPNYEQGDIDQDGIGDVCDDDRDGDEHDNDDDNCPWDYNPDQVDTDGDGLGDACDTDNDSDGDGYDDGEDNCPNTPNPTQSDIDGDGIGDACDDDIDGDGIPNGEDNCPYVANHDQLDTDGDGVGDACTGDKDGDDVPDEQDNCPIVPNTDQADLDQDGIGDVCDDDRDGDGVENGHDDCPDVAGPADNNGCPVDDPTDTDNDGVPDDEDNCPNTPNADQADSDGDGIGDVCDDGGFTCNDISNYQPLLATDGYQASEAASLTCLGCSVSNPENIIDGDDATAAELNVPLNLLGNVEAKVAGAAAITGGNRAGFVVSVPESILRLDLLQNTTLRFYEGDTLVATAEADNNVLGLDLLGLLGEGGQRFLSTELDGSFQFDSIGIRYGSLVGTDLLDGKSLVIHRACVGIDPDL</sequence>
<dbReference type="InterPro" id="IPR028974">
    <property type="entry name" value="TSP_type-3_rpt"/>
</dbReference>